<reference evidence="1" key="1">
    <citation type="submission" date="2023-06" db="EMBL/GenBank/DDBJ databases">
        <title>Survivors Of The Sea: Transcriptome response of Skeletonema marinoi to long-term dormancy.</title>
        <authorList>
            <person name="Pinder M.I.M."/>
            <person name="Kourtchenko O."/>
            <person name="Robertson E.K."/>
            <person name="Larsson T."/>
            <person name="Maumus F."/>
            <person name="Osuna-Cruz C.M."/>
            <person name="Vancaester E."/>
            <person name="Stenow R."/>
            <person name="Vandepoele K."/>
            <person name="Ploug H."/>
            <person name="Bruchert V."/>
            <person name="Godhe A."/>
            <person name="Topel M."/>
        </authorList>
    </citation>
    <scope>NUCLEOTIDE SEQUENCE</scope>
    <source>
        <strain evidence="1">R05AC</strain>
    </source>
</reference>
<proteinExistence type="predicted"/>
<gene>
    <name evidence="1" type="ORF">QTG54_016150</name>
</gene>
<evidence type="ECO:0000313" key="1">
    <source>
        <dbReference type="EMBL" id="KAK1733173.1"/>
    </source>
</evidence>
<accession>A0AAD8XTG7</accession>
<keyword evidence="2" id="KW-1185">Reference proteome</keyword>
<evidence type="ECO:0000313" key="2">
    <source>
        <dbReference type="Proteomes" id="UP001224775"/>
    </source>
</evidence>
<dbReference type="Proteomes" id="UP001224775">
    <property type="component" value="Unassembled WGS sequence"/>
</dbReference>
<comment type="caution">
    <text evidence="1">The sequence shown here is derived from an EMBL/GenBank/DDBJ whole genome shotgun (WGS) entry which is preliminary data.</text>
</comment>
<organism evidence="1 2">
    <name type="scientific">Skeletonema marinoi</name>
    <dbReference type="NCBI Taxonomy" id="267567"/>
    <lineage>
        <taxon>Eukaryota</taxon>
        <taxon>Sar</taxon>
        <taxon>Stramenopiles</taxon>
        <taxon>Ochrophyta</taxon>
        <taxon>Bacillariophyta</taxon>
        <taxon>Coscinodiscophyceae</taxon>
        <taxon>Thalassiosirophycidae</taxon>
        <taxon>Thalassiosirales</taxon>
        <taxon>Skeletonemataceae</taxon>
        <taxon>Skeletonema</taxon>
        <taxon>Skeletonema marinoi-dohrnii complex</taxon>
    </lineage>
</organism>
<sequence>MAMNWVPMESPQSPLSIAHGSEGTITAIVALFDSNSARKGNIINFHTIGLFSGGNGRKKAMSSVLESP</sequence>
<dbReference type="AlphaFoldDB" id="A0AAD8XTG7"/>
<dbReference type="EMBL" id="JATAAI010000053">
    <property type="protein sequence ID" value="KAK1733173.1"/>
    <property type="molecule type" value="Genomic_DNA"/>
</dbReference>
<protein>
    <submittedName>
        <fullName evidence="1">Uncharacterized protein</fullName>
    </submittedName>
</protein>
<name>A0AAD8XTG7_9STRA</name>